<evidence type="ECO:0000313" key="2">
    <source>
        <dbReference type="Proteomes" id="UP000814033"/>
    </source>
</evidence>
<sequence>MPSASTAHDFSPKTRTGFFSFRKKPSPPQRDNSALSFVETRYLKGLRRGRFSVRDSWPLASIEKRLDSAIDQYPKNAFGLADVLSKFAVLNGAHSIPSEVKEPGLEGRIHVRAVMRQTGAPLTAAESPHALIRGVLHSMIGWWEFLQAGRLHRNVSLDNIILLSHGEFRQPVNDDIKKETEGFCYAMLLDGDQSTPWPLQTGAETEDRGSGTLPFVSERLLSKSINGQQAFVNPMDELSSFVWVLMWALFFIVRDKGALTKKGPIPLTMEVADTGNCMVEMYTYKSYIKQTFSTPKMLEDDFLRLWAPLVNKLLTIVEEGRSAFEEASVLQQADMKKNYVERCCDALLQALDQDEDSYIPNKWPGETAPPLGDAKVRHDTK</sequence>
<keyword evidence="2" id="KW-1185">Reference proteome</keyword>
<dbReference type="EMBL" id="MU275838">
    <property type="protein sequence ID" value="KAI0054110.1"/>
    <property type="molecule type" value="Genomic_DNA"/>
</dbReference>
<reference evidence="1" key="2">
    <citation type="journal article" date="2022" name="New Phytol.">
        <title>Evolutionary transition to the ectomycorrhizal habit in the genomes of a hyperdiverse lineage of mushroom-forming fungi.</title>
        <authorList>
            <person name="Looney B."/>
            <person name="Miyauchi S."/>
            <person name="Morin E."/>
            <person name="Drula E."/>
            <person name="Courty P.E."/>
            <person name="Kohler A."/>
            <person name="Kuo A."/>
            <person name="LaButti K."/>
            <person name="Pangilinan J."/>
            <person name="Lipzen A."/>
            <person name="Riley R."/>
            <person name="Andreopoulos W."/>
            <person name="He G."/>
            <person name="Johnson J."/>
            <person name="Nolan M."/>
            <person name="Tritt A."/>
            <person name="Barry K.W."/>
            <person name="Grigoriev I.V."/>
            <person name="Nagy L.G."/>
            <person name="Hibbett D."/>
            <person name="Henrissat B."/>
            <person name="Matheny P.B."/>
            <person name="Labbe J."/>
            <person name="Martin F.M."/>
        </authorList>
    </citation>
    <scope>NUCLEOTIDE SEQUENCE</scope>
    <source>
        <strain evidence="1">FP105234-sp</strain>
    </source>
</reference>
<comment type="caution">
    <text evidence="1">The sequence shown here is derived from an EMBL/GenBank/DDBJ whole genome shotgun (WGS) entry which is preliminary data.</text>
</comment>
<gene>
    <name evidence="1" type="ORF">FA95DRAFT_1480108</name>
</gene>
<proteinExistence type="predicted"/>
<organism evidence="1 2">
    <name type="scientific">Auriscalpium vulgare</name>
    <dbReference type="NCBI Taxonomy" id="40419"/>
    <lineage>
        <taxon>Eukaryota</taxon>
        <taxon>Fungi</taxon>
        <taxon>Dikarya</taxon>
        <taxon>Basidiomycota</taxon>
        <taxon>Agaricomycotina</taxon>
        <taxon>Agaricomycetes</taxon>
        <taxon>Russulales</taxon>
        <taxon>Auriscalpiaceae</taxon>
        <taxon>Auriscalpium</taxon>
    </lineage>
</organism>
<reference evidence="1" key="1">
    <citation type="submission" date="2021-02" db="EMBL/GenBank/DDBJ databases">
        <authorList>
            <consortium name="DOE Joint Genome Institute"/>
            <person name="Ahrendt S."/>
            <person name="Looney B.P."/>
            <person name="Miyauchi S."/>
            <person name="Morin E."/>
            <person name="Drula E."/>
            <person name="Courty P.E."/>
            <person name="Chicoki N."/>
            <person name="Fauchery L."/>
            <person name="Kohler A."/>
            <person name="Kuo A."/>
            <person name="Labutti K."/>
            <person name="Pangilinan J."/>
            <person name="Lipzen A."/>
            <person name="Riley R."/>
            <person name="Andreopoulos W."/>
            <person name="He G."/>
            <person name="Johnson J."/>
            <person name="Barry K.W."/>
            <person name="Grigoriev I.V."/>
            <person name="Nagy L."/>
            <person name="Hibbett D."/>
            <person name="Henrissat B."/>
            <person name="Matheny P.B."/>
            <person name="Labbe J."/>
            <person name="Martin F."/>
        </authorList>
    </citation>
    <scope>NUCLEOTIDE SEQUENCE</scope>
    <source>
        <strain evidence="1">FP105234-sp</strain>
    </source>
</reference>
<evidence type="ECO:0000313" key="1">
    <source>
        <dbReference type="EMBL" id="KAI0054110.1"/>
    </source>
</evidence>
<protein>
    <submittedName>
        <fullName evidence="1">Uncharacterized protein</fullName>
    </submittedName>
</protein>
<accession>A0ACB8SCB4</accession>
<dbReference type="Proteomes" id="UP000814033">
    <property type="component" value="Unassembled WGS sequence"/>
</dbReference>
<name>A0ACB8SCB4_9AGAM</name>